<gene>
    <name evidence="1" type="ORF">SAMN04489727_7195</name>
</gene>
<dbReference type="NCBIfam" id="NF038206">
    <property type="entry name" value="RGCVC_fam"/>
    <property type="match status" value="1"/>
</dbReference>
<name>A0A1H4ZD83_9PSEU</name>
<dbReference type="STRING" id="208445.SAMN04489727_7195"/>
<evidence type="ECO:0000313" key="1">
    <source>
        <dbReference type="EMBL" id="SED27444.1"/>
    </source>
</evidence>
<sequence>MSSLDLETGAAAAEIGDPAAAACAVCPHSPESHDVIARRFCTATQAGGFHRGCVCTGASDAAVTTAMRVAK</sequence>
<organism evidence="1 2">
    <name type="scientific">Amycolatopsis tolypomycina</name>
    <dbReference type="NCBI Taxonomy" id="208445"/>
    <lineage>
        <taxon>Bacteria</taxon>
        <taxon>Bacillati</taxon>
        <taxon>Actinomycetota</taxon>
        <taxon>Actinomycetes</taxon>
        <taxon>Pseudonocardiales</taxon>
        <taxon>Pseudonocardiaceae</taxon>
        <taxon>Amycolatopsis</taxon>
    </lineage>
</organism>
<dbReference type="Proteomes" id="UP000199622">
    <property type="component" value="Unassembled WGS sequence"/>
</dbReference>
<protein>
    <submittedName>
        <fullName evidence="1">Uncharacterized protein</fullName>
    </submittedName>
</protein>
<dbReference type="OrthoDB" id="5195416at2"/>
<dbReference type="AlphaFoldDB" id="A0A1H4ZD83"/>
<dbReference type="EMBL" id="FNSO01000004">
    <property type="protein sequence ID" value="SED27444.1"/>
    <property type="molecule type" value="Genomic_DNA"/>
</dbReference>
<reference evidence="2" key="1">
    <citation type="submission" date="2016-10" db="EMBL/GenBank/DDBJ databases">
        <authorList>
            <person name="Varghese N."/>
            <person name="Submissions S."/>
        </authorList>
    </citation>
    <scope>NUCLEOTIDE SEQUENCE [LARGE SCALE GENOMIC DNA]</scope>
    <source>
        <strain evidence="2">DSM 44544</strain>
    </source>
</reference>
<proteinExistence type="predicted"/>
<keyword evidence="2" id="KW-1185">Reference proteome</keyword>
<evidence type="ECO:0000313" key="2">
    <source>
        <dbReference type="Proteomes" id="UP000199622"/>
    </source>
</evidence>
<dbReference type="RefSeq" id="WP_091315874.1">
    <property type="nucleotide sequence ID" value="NZ_FNSO01000004.1"/>
</dbReference>
<accession>A0A1H4ZD83</accession>